<evidence type="ECO:0000313" key="2">
    <source>
        <dbReference type="Proteomes" id="UP000789920"/>
    </source>
</evidence>
<feature type="non-terminal residue" evidence="1">
    <location>
        <position position="1"/>
    </location>
</feature>
<dbReference type="Proteomes" id="UP000789920">
    <property type="component" value="Unassembled WGS sequence"/>
</dbReference>
<accession>A0ACA9SHB3</accession>
<comment type="caution">
    <text evidence="1">The sequence shown here is derived from an EMBL/GenBank/DDBJ whole genome shotgun (WGS) entry which is preliminary data.</text>
</comment>
<sequence>LQNSSLIALSLTTLESSILVALCNDLSSIVSHYSSEEIEIENENKSHLKHSERRSPDPVHEHPIKLEMHLAKKCE</sequence>
<reference evidence="1" key="1">
    <citation type="submission" date="2021-06" db="EMBL/GenBank/DDBJ databases">
        <authorList>
            <person name="Kallberg Y."/>
            <person name="Tangrot J."/>
            <person name="Rosling A."/>
        </authorList>
    </citation>
    <scope>NUCLEOTIDE SEQUENCE</scope>
    <source>
        <strain evidence="1">MA461A</strain>
    </source>
</reference>
<proteinExistence type="predicted"/>
<organism evidence="1 2">
    <name type="scientific">Racocetra persica</name>
    <dbReference type="NCBI Taxonomy" id="160502"/>
    <lineage>
        <taxon>Eukaryota</taxon>
        <taxon>Fungi</taxon>
        <taxon>Fungi incertae sedis</taxon>
        <taxon>Mucoromycota</taxon>
        <taxon>Glomeromycotina</taxon>
        <taxon>Glomeromycetes</taxon>
        <taxon>Diversisporales</taxon>
        <taxon>Gigasporaceae</taxon>
        <taxon>Racocetra</taxon>
    </lineage>
</organism>
<gene>
    <name evidence="1" type="ORF">RPERSI_LOCUS30739</name>
</gene>
<protein>
    <submittedName>
        <fullName evidence="1">36257_t:CDS:1</fullName>
    </submittedName>
</protein>
<evidence type="ECO:0000313" key="1">
    <source>
        <dbReference type="EMBL" id="CAG8838611.1"/>
    </source>
</evidence>
<dbReference type="EMBL" id="CAJVQC010121085">
    <property type="protein sequence ID" value="CAG8838611.1"/>
    <property type="molecule type" value="Genomic_DNA"/>
</dbReference>
<feature type="non-terminal residue" evidence="1">
    <location>
        <position position="75"/>
    </location>
</feature>
<keyword evidence="2" id="KW-1185">Reference proteome</keyword>
<name>A0ACA9SHB3_9GLOM</name>